<organism evidence="2 3">
    <name type="scientific">Paenibacillus soyae</name>
    <dbReference type="NCBI Taxonomy" id="2969249"/>
    <lineage>
        <taxon>Bacteria</taxon>
        <taxon>Bacillati</taxon>
        <taxon>Bacillota</taxon>
        <taxon>Bacilli</taxon>
        <taxon>Bacillales</taxon>
        <taxon>Paenibacillaceae</taxon>
        <taxon>Paenibacillus</taxon>
    </lineage>
</organism>
<evidence type="ECO:0000313" key="2">
    <source>
        <dbReference type="EMBL" id="MCR2807206.1"/>
    </source>
</evidence>
<gene>
    <name evidence="2" type="ORF">NQZ67_25295</name>
</gene>
<dbReference type="NCBIfam" id="NF042414">
    <property type="entry name" value="CLC_0170_fam"/>
    <property type="match status" value="1"/>
</dbReference>
<dbReference type="AlphaFoldDB" id="A0A9X2MUF0"/>
<dbReference type="RefSeq" id="WP_257451450.1">
    <property type="nucleotide sequence ID" value="NZ_JANIPJ010000024.1"/>
</dbReference>
<keyword evidence="1" id="KW-1133">Transmembrane helix</keyword>
<evidence type="ECO:0000313" key="3">
    <source>
        <dbReference type="Proteomes" id="UP001141950"/>
    </source>
</evidence>
<dbReference type="InterPro" id="IPR049971">
    <property type="entry name" value="CLC_0170-like"/>
</dbReference>
<keyword evidence="1" id="KW-0472">Membrane</keyword>
<evidence type="ECO:0000256" key="1">
    <source>
        <dbReference type="SAM" id="Phobius"/>
    </source>
</evidence>
<keyword evidence="1" id="KW-0812">Transmembrane</keyword>
<sequence>MMIQGIFTFGFSGYLFLLFAASGAFLLLIESKASGSDRKSYRLSKRFGWIHLMLSLVVVMMLWLR</sequence>
<comment type="caution">
    <text evidence="2">The sequence shown here is derived from an EMBL/GenBank/DDBJ whole genome shotgun (WGS) entry which is preliminary data.</text>
</comment>
<name>A0A9X2MUF0_9BACL</name>
<protein>
    <submittedName>
        <fullName evidence="2">Uncharacterized protein</fullName>
    </submittedName>
</protein>
<feature type="transmembrane region" description="Helical" evidence="1">
    <location>
        <begin position="47"/>
        <end position="64"/>
    </location>
</feature>
<proteinExistence type="predicted"/>
<keyword evidence="3" id="KW-1185">Reference proteome</keyword>
<dbReference type="EMBL" id="JANIPJ010000024">
    <property type="protein sequence ID" value="MCR2807206.1"/>
    <property type="molecule type" value="Genomic_DNA"/>
</dbReference>
<reference evidence="2" key="1">
    <citation type="submission" date="2022-08" db="EMBL/GenBank/DDBJ databases">
        <title>The genomic sequence of strain Paenibacillus sp. SCIV0701.</title>
        <authorList>
            <person name="Zhao H."/>
        </authorList>
    </citation>
    <scope>NUCLEOTIDE SEQUENCE</scope>
    <source>
        <strain evidence="2">SCIV0701</strain>
    </source>
</reference>
<accession>A0A9X2MUF0</accession>
<feature type="transmembrane region" description="Helical" evidence="1">
    <location>
        <begin position="6"/>
        <end position="27"/>
    </location>
</feature>
<dbReference type="Proteomes" id="UP001141950">
    <property type="component" value="Unassembled WGS sequence"/>
</dbReference>